<dbReference type="GO" id="GO:0003743">
    <property type="term" value="F:translation initiation factor activity"/>
    <property type="evidence" value="ECO:0007669"/>
    <property type="project" value="UniProtKB-KW"/>
</dbReference>
<dbReference type="Pfam" id="PF25304">
    <property type="entry name" value="WHD_eIF2D"/>
    <property type="match status" value="1"/>
</dbReference>
<dbReference type="PANTHER" id="PTHR12217">
    <property type="entry name" value="EUKARYOTIC TRANSLATION INITIATION FACTOR 2D"/>
    <property type="match status" value="1"/>
</dbReference>
<feature type="region of interest" description="Disordered" evidence="2">
    <location>
        <begin position="184"/>
        <end position="269"/>
    </location>
</feature>
<dbReference type="NCBIfam" id="TIGR00451">
    <property type="entry name" value="unchar_dom_2"/>
    <property type="match status" value="1"/>
</dbReference>
<gene>
    <name evidence="6" type="ORF">ElyMa_002119200</name>
</gene>
<dbReference type="InterPro" id="IPR057429">
    <property type="entry name" value="WH_eIF2D"/>
</dbReference>
<dbReference type="Gene3D" id="3.10.400.20">
    <property type="match status" value="1"/>
</dbReference>
<keyword evidence="1" id="KW-0963">Cytoplasm</keyword>
<evidence type="ECO:0000259" key="5">
    <source>
        <dbReference type="Pfam" id="PF26292"/>
    </source>
</evidence>
<proteinExistence type="predicted"/>
<feature type="compositionally biased region" description="Acidic residues" evidence="2">
    <location>
        <begin position="200"/>
        <end position="211"/>
    </location>
</feature>
<dbReference type="SUPFAM" id="SSF88697">
    <property type="entry name" value="PUA domain-like"/>
    <property type="match status" value="1"/>
</dbReference>
<dbReference type="InterPro" id="IPR039757">
    <property type="entry name" value="EIF2D"/>
</dbReference>
<evidence type="ECO:0000313" key="6">
    <source>
        <dbReference type="EMBL" id="GFR72688.1"/>
    </source>
</evidence>
<name>A0AAV4FHB5_9GAST</name>
<dbReference type="InterPro" id="IPR015947">
    <property type="entry name" value="PUA-like_sf"/>
</dbReference>
<protein>
    <submittedName>
        <fullName evidence="6">Eukaryotic translation initiation factor 2D-like</fullName>
    </submittedName>
</protein>
<dbReference type="InterPro" id="IPR048247">
    <property type="entry name" value="eIF2D_N"/>
</dbReference>
<dbReference type="InterPro" id="IPR004521">
    <property type="entry name" value="Uncharacterised_CHP00451"/>
</dbReference>
<organism evidence="6 7">
    <name type="scientific">Elysia marginata</name>
    <dbReference type="NCBI Taxonomy" id="1093978"/>
    <lineage>
        <taxon>Eukaryota</taxon>
        <taxon>Metazoa</taxon>
        <taxon>Spiralia</taxon>
        <taxon>Lophotrochozoa</taxon>
        <taxon>Mollusca</taxon>
        <taxon>Gastropoda</taxon>
        <taxon>Heterobranchia</taxon>
        <taxon>Euthyneura</taxon>
        <taxon>Panpulmonata</taxon>
        <taxon>Sacoglossa</taxon>
        <taxon>Placobranchoidea</taxon>
        <taxon>Plakobranchidae</taxon>
        <taxon>Elysia</taxon>
    </lineage>
</organism>
<dbReference type="PROSITE" id="PS50890">
    <property type="entry name" value="PUA"/>
    <property type="match status" value="1"/>
</dbReference>
<evidence type="ECO:0000259" key="3">
    <source>
        <dbReference type="Pfam" id="PF17832"/>
    </source>
</evidence>
<dbReference type="CDD" id="cd21156">
    <property type="entry name" value="PUA_eIF2d-like"/>
    <property type="match status" value="1"/>
</dbReference>
<evidence type="ECO:0000313" key="7">
    <source>
        <dbReference type="Proteomes" id="UP000762676"/>
    </source>
</evidence>
<keyword evidence="6" id="KW-0648">Protein biosynthesis</keyword>
<dbReference type="Pfam" id="PF17832">
    <property type="entry name" value="Pre-PUA"/>
    <property type="match status" value="1"/>
</dbReference>
<dbReference type="InterPro" id="IPR048248">
    <property type="entry name" value="PUA_eIF2d-like"/>
</dbReference>
<dbReference type="GO" id="GO:0001731">
    <property type="term" value="P:formation of translation preinitiation complex"/>
    <property type="evidence" value="ECO:0007669"/>
    <property type="project" value="InterPro"/>
</dbReference>
<dbReference type="Pfam" id="PF26292">
    <property type="entry name" value="PUA_elF2D"/>
    <property type="match status" value="1"/>
</dbReference>
<dbReference type="CDD" id="cd11610">
    <property type="entry name" value="eIF2D_N"/>
    <property type="match status" value="1"/>
</dbReference>
<keyword evidence="6" id="KW-0396">Initiation factor</keyword>
<sequence>MFLKPYRVKTQTSMKASDRKKLRSDVRSQFPSLSDDDVATLIPIKEEMVSFKINTHSDDNAVLYYSGKNPVFYHIFKSLFPTVYTMWQHPEILPSFRTWPPVFEKLQKGADLMLPGVVPDNQPSPRMFGNLRKGELVSIKIAGNKAPVALGKTLLSGEDMYMSGLRGKGVQVLHILGDSLWEHGDRSTPPHIPEQLPPSTDEDNSVMEDTDPAASSPVGDGVDPDENAEKMESLDISEEAASTSATQGEEEEKEDDVVNDEQEEETDPVAEMDKLLHFCFVCAVKSRVKKADLPLLTGQFLRNFMQPFR</sequence>
<dbReference type="AlphaFoldDB" id="A0AAV4FHB5"/>
<feature type="domain" description="eIF2D winged helix" evidence="4">
    <location>
        <begin position="273"/>
        <end position="309"/>
    </location>
</feature>
<dbReference type="GO" id="GO:0003723">
    <property type="term" value="F:RNA binding"/>
    <property type="evidence" value="ECO:0007669"/>
    <property type="project" value="InterPro"/>
</dbReference>
<dbReference type="EMBL" id="BMAT01004401">
    <property type="protein sequence ID" value="GFR72688.1"/>
    <property type="molecule type" value="Genomic_DNA"/>
</dbReference>
<evidence type="ECO:0000256" key="2">
    <source>
        <dbReference type="SAM" id="MobiDB-lite"/>
    </source>
</evidence>
<keyword evidence="7" id="KW-1185">Reference proteome</keyword>
<feature type="domain" description="Eukaryotic translation initiation factor 2D-like PUA RNA-binding" evidence="5">
    <location>
        <begin position="93"/>
        <end position="178"/>
    </location>
</feature>
<dbReference type="Proteomes" id="UP000762676">
    <property type="component" value="Unassembled WGS sequence"/>
</dbReference>
<feature type="compositionally biased region" description="Acidic residues" evidence="2">
    <location>
        <begin position="248"/>
        <end position="269"/>
    </location>
</feature>
<reference evidence="6 7" key="1">
    <citation type="journal article" date="2021" name="Elife">
        <title>Chloroplast acquisition without the gene transfer in kleptoplastic sea slugs, Plakobranchus ocellatus.</title>
        <authorList>
            <person name="Maeda T."/>
            <person name="Takahashi S."/>
            <person name="Yoshida T."/>
            <person name="Shimamura S."/>
            <person name="Takaki Y."/>
            <person name="Nagai Y."/>
            <person name="Toyoda A."/>
            <person name="Suzuki Y."/>
            <person name="Arimoto A."/>
            <person name="Ishii H."/>
            <person name="Satoh N."/>
            <person name="Nishiyama T."/>
            <person name="Hasebe M."/>
            <person name="Maruyama T."/>
            <person name="Minagawa J."/>
            <person name="Obokata J."/>
            <person name="Shigenobu S."/>
        </authorList>
    </citation>
    <scope>NUCLEOTIDE SEQUENCE [LARGE SCALE GENOMIC DNA]</scope>
</reference>
<evidence type="ECO:0000256" key="1">
    <source>
        <dbReference type="ARBA" id="ARBA00022490"/>
    </source>
</evidence>
<accession>A0AAV4FHB5</accession>
<evidence type="ECO:0000259" key="4">
    <source>
        <dbReference type="Pfam" id="PF25304"/>
    </source>
</evidence>
<dbReference type="FunFam" id="3.10.400.20:FF:000002">
    <property type="entry name" value="Eukaryotic translation initiation factor 2D"/>
    <property type="match status" value="1"/>
</dbReference>
<feature type="domain" description="Pre-PUA" evidence="3">
    <location>
        <begin position="2"/>
        <end position="90"/>
    </location>
</feature>
<comment type="caution">
    <text evidence="6">The sequence shown here is derived from an EMBL/GenBank/DDBJ whole genome shotgun (WGS) entry which is preliminary data.</text>
</comment>
<dbReference type="PANTHER" id="PTHR12217:SF4">
    <property type="entry name" value="EUKARYOTIC TRANSLATION INITIATION FACTOR 2D"/>
    <property type="match status" value="1"/>
</dbReference>
<dbReference type="InterPro" id="IPR041366">
    <property type="entry name" value="Pre-PUA"/>
</dbReference>